<protein>
    <submittedName>
        <fullName evidence="4">Secreted protein</fullName>
    </submittedName>
</protein>
<name>A0A0M3K8G5_ANISI</name>
<dbReference type="EMBL" id="UYRR01033293">
    <property type="protein sequence ID" value="VDK58387.1"/>
    <property type="molecule type" value="Genomic_DNA"/>
</dbReference>
<keyword evidence="1" id="KW-0732">Signal</keyword>
<feature type="chain" id="PRO_5043121305" evidence="1">
    <location>
        <begin position="28"/>
        <end position="70"/>
    </location>
</feature>
<gene>
    <name evidence="2" type="ORF">ASIM_LOCUS16663</name>
</gene>
<reference evidence="4" key="1">
    <citation type="submission" date="2017-02" db="UniProtKB">
        <authorList>
            <consortium name="WormBaseParasite"/>
        </authorList>
    </citation>
    <scope>IDENTIFICATION</scope>
</reference>
<dbReference type="Proteomes" id="UP000267096">
    <property type="component" value="Unassembled WGS sequence"/>
</dbReference>
<sequence length="70" mass="7974">MLARWRLVGGAVVILVWNVAELVCGTAGPVNDFLKDDEIDALPGAERLKINFRHFSGFFKVSETHFLHYW</sequence>
<evidence type="ECO:0000256" key="1">
    <source>
        <dbReference type="SAM" id="SignalP"/>
    </source>
</evidence>
<proteinExistence type="predicted"/>
<organism evidence="4">
    <name type="scientific">Anisakis simplex</name>
    <name type="common">Herring worm</name>
    <dbReference type="NCBI Taxonomy" id="6269"/>
    <lineage>
        <taxon>Eukaryota</taxon>
        <taxon>Metazoa</taxon>
        <taxon>Ecdysozoa</taxon>
        <taxon>Nematoda</taxon>
        <taxon>Chromadorea</taxon>
        <taxon>Rhabditida</taxon>
        <taxon>Spirurina</taxon>
        <taxon>Ascaridomorpha</taxon>
        <taxon>Ascaridoidea</taxon>
        <taxon>Anisakidae</taxon>
        <taxon>Anisakis</taxon>
        <taxon>Anisakis simplex complex</taxon>
    </lineage>
</organism>
<dbReference type="AlphaFoldDB" id="A0A0M3K8G5"/>
<evidence type="ECO:0000313" key="4">
    <source>
        <dbReference type="WBParaSite" id="ASIM_0001725601-mRNA-1"/>
    </source>
</evidence>
<dbReference type="WBParaSite" id="ASIM_0001725601-mRNA-1">
    <property type="protein sequence ID" value="ASIM_0001725601-mRNA-1"/>
    <property type="gene ID" value="ASIM_0001725601"/>
</dbReference>
<feature type="signal peptide" evidence="1">
    <location>
        <begin position="1"/>
        <end position="27"/>
    </location>
</feature>
<reference evidence="2 3" key="2">
    <citation type="submission" date="2018-11" db="EMBL/GenBank/DDBJ databases">
        <authorList>
            <consortium name="Pathogen Informatics"/>
        </authorList>
    </citation>
    <scope>NUCLEOTIDE SEQUENCE [LARGE SCALE GENOMIC DNA]</scope>
</reference>
<accession>A0A0M3K8G5</accession>
<evidence type="ECO:0000313" key="2">
    <source>
        <dbReference type="EMBL" id="VDK58387.1"/>
    </source>
</evidence>
<keyword evidence="3" id="KW-1185">Reference proteome</keyword>
<evidence type="ECO:0000313" key="3">
    <source>
        <dbReference type="Proteomes" id="UP000267096"/>
    </source>
</evidence>